<feature type="transmembrane region" description="Helical" evidence="7">
    <location>
        <begin position="283"/>
        <end position="305"/>
    </location>
</feature>
<dbReference type="eggNOG" id="COG0601">
    <property type="taxonomic scope" value="Bacteria"/>
</dbReference>
<evidence type="ECO:0000256" key="5">
    <source>
        <dbReference type="ARBA" id="ARBA00022989"/>
    </source>
</evidence>
<dbReference type="KEGG" id="ccun:CCUN_0196"/>
<dbReference type="Pfam" id="PF00528">
    <property type="entry name" value="BPD_transp_1"/>
    <property type="match status" value="1"/>
</dbReference>
<dbReference type="InterPro" id="IPR035906">
    <property type="entry name" value="MetI-like_sf"/>
</dbReference>
<dbReference type="EMBL" id="CP020867">
    <property type="protein sequence ID" value="ARJ55852.1"/>
    <property type="molecule type" value="Genomic_DNA"/>
</dbReference>
<protein>
    <submittedName>
        <fullName evidence="9">Nickel ABC transporter, permease protein</fullName>
    </submittedName>
</protein>
<dbReference type="GO" id="GO:0055085">
    <property type="term" value="P:transmembrane transport"/>
    <property type="evidence" value="ECO:0007669"/>
    <property type="project" value="InterPro"/>
</dbReference>
<evidence type="ECO:0000256" key="4">
    <source>
        <dbReference type="ARBA" id="ARBA00022692"/>
    </source>
</evidence>
<accession>A0A1W6BUT6</accession>
<evidence type="ECO:0000313" key="10">
    <source>
        <dbReference type="Proteomes" id="UP000192902"/>
    </source>
</evidence>
<dbReference type="Pfam" id="PF19300">
    <property type="entry name" value="BPD_transp_1_N"/>
    <property type="match status" value="1"/>
</dbReference>
<evidence type="ECO:0000259" key="8">
    <source>
        <dbReference type="PROSITE" id="PS50928"/>
    </source>
</evidence>
<evidence type="ECO:0000256" key="1">
    <source>
        <dbReference type="ARBA" id="ARBA00004651"/>
    </source>
</evidence>
<evidence type="ECO:0000256" key="2">
    <source>
        <dbReference type="ARBA" id="ARBA00022448"/>
    </source>
</evidence>
<dbReference type="CDD" id="cd06261">
    <property type="entry name" value="TM_PBP2"/>
    <property type="match status" value="1"/>
</dbReference>
<feature type="domain" description="ABC transmembrane type-1" evidence="8">
    <location>
        <begin position="95"/>
        <end position="302"/>
    </location>
</feature>
<dbReference type="Proteomes" id="UP000192902">
    <property type="component" value="Chromosome"/>
</dbReference>
<dbReference type="PANTHER" id="PTHR43163">
    <property type="entry name" value="DIPEPTIDE TRANSPORT SYSTEM PERMEASE PROTEIN DPPB-RELATED"/>
    <property type="match status" value="1"/>
</dbReference>
<proteinExistence type="inferred from homology"/>
<dbReference type="InterPro" id="IPR000515">
    <property type="entry name" value="MetI-like"/>
</dbReference>
<dbReference type="PROSITE" id="PS50928">
    <property type="entry name" value="ABC_TM1"/>
    <property type="match status" value="1"/>
</dbReference>
<comment type="similarity">
    <text evidence="7">Belongs to the binding-protein-dependent transport system permease family.</text>
</comment>
<feature type="transmembrane region" description="Helical" evidence="7">
    <location>
        <begin position="99"/>
        <end position="122"/>
    </location>
</feature>
<dbReference type="InterPro" id="IPR045621">
    <property type="entry name" value="BPD_transp_1_N"/>
</dbReference>
<evidence type="ECO:0000256" key="3">
    <source>
        <dbReference type="ARBA" id="ARBA00022475"/>
    </source>
</evidence>
<dbReference type="STRING" id="1121267.CCUN_0196"/>
<dbReference type="Gene3D" id="1.10.3720.10">
    <property type="entry name" value="MetI-like"/>
    <property type="match status" value="1"/>
</dbReference>
<keyword evidence="5 7" id="KW-1133">Transmembrane helix</keyword>
<reference evidence="9 10" key="1">
    <citation type="submission" date="2017-04" db="EMBL/GenBank/DDBJ databases">
        <title>Complete genome sequence of the Campylobacter cuniculorum type strain LMG24588.</title>
        <authorList>
            <person name="Miller W.G."/>
            <person name="Yee E."/>
            <person name="Revez J."/>
            <person name="Bono J.L."/>
            <person name="Rossi M."/>
        </authorList>
    </citation>
    <scope>NUCLEOTIDE SEQUENCE [LARGE SCALE GENOMIC DNA]</scope>
    <source>
        <strain evidence="9 10">LMG 24588</strain>
    </source>
</reference>
<organism evidence="9 10">
    <name type="scientific">Campylobacter cuniculorum DSM 23162 = LMG 24588</name>
    <dbReference type="NCBI Taxonomy" id="1121267"/>
    <lineage>
        <taxon>Bacteria</taxon>
        <taxon>Pseudomonadati</taxon>
        <taxon>Campylobacterota</taxon>
        <taxon>Epsilonproteobacteria</taxon>
        <taxon>Campylobacterales</taxon>
        <taxon>Campylobacteraceae</taxon>
        <taxon>Campylobacter</taxon>
    </lineage>
</organism>
<dbReference type="SUPFAM" id="SSF161098">
    <property type="entry name" value="MetI-like"/>
    <property type="match status" value="1"/>
</dbReference>
<feature type="transmembrane region" description="Helical" evidence="7">
    <location>
        <begin position="182"/>
        <end position="201"/>
    </location>
</feature>
<comment type="subcellular location">
    <subcellularLocation>
        <location evidence="1 7">Cell membrane</location>
        <topology evidence="1 7">Multi-pass membrane protein</topology>
    </subcellularLocation>
</comment>
<gene>
    <name evidence="9" type="primary">nikY</name>
    <name evidence="9" type="ORF">CCUN_0196</name>
</gene>
<dbReference type="PANTHER" id="PTHR43163:SF6">
    <property type="entry name" value="DIPEPTIDE TRANSPORT SYSTEM PERMEASE PROTEIN DPPB-RELATED"/>
    <property type="match status" value="1"/>
</dbReference>
<feature type="transmembrane region" description="Helical" evidence="7">
    <location>
        <begin position="242"/>
        <end position="263"/>
    </location>
</feature>
<keyword evidence="3" id="KW-1003">Cell membrane</keyword>
<feature type="transmembrane region" description="Helical" evidence="7">
    <location>
        <begin position="134"/>
        <end position="162"/>
    </location>
</feature>
<keyword evidence="4 7" id="KW-0812">Transmembrane</keyword>
<sequence>MEQTLVLKRFLWSILIACLSTFLCFVLLHYSKGNAALEGLNTISAEVREQIEKNLNLDKPLFTQYKIWFLKVFKGDFGVSMVSGEKVIDLLKTRLPNTLFLTLSALVFLFVFSIILSLLSLIYKERFIDKMINLLCISFFALPSFALCIIFILIFGVFLQILPISGTSDLGFEEDFFNKIEHLILPVSVLVLSHLAIFVRIGRNALIESFGQNFVLNAFARGLSKKRIYFHFVLKYALNPMIAYFGASALSFIMGAYVVESVFSYTGVGELLIKSIILKDYPVVLALVFISVLLVSFFTFLADFLCGLINPRLDRVVNV</sequence>
<evidence type="ECO:0000256" key="7">
    <source>
        <dbReference type="RuleBase" id="RU363032"/>
    </source>
</evidence>
<keyword evidence="2 7" id="KW-0813">Transport</keyword>
<dbReference type="AlphaFoldDB" id="A0A1W6BUT6"/>
<name>A0A1W6BUT6_9BACT</name>
<evidence type="ECO:0000313" key="9">
    <source>
        <dbReference type="EMBL" id="ARJ55852.1"/>
    </source>
</evidence>
<dbReference type="GO" id="GO:0005886">
    <property type="term" value="C:plasma membrane"/>
    <property type="evidence" value="ECO:0007669"/>
    <property type="project" value="UniProtKB-SubCell"/>
</dbReference>
<evidence type="ECO:0000256" key="6">
    <source>
        <dbReference type="ARBA" id="ARBA00023136"/>
    </source>
</evidence>
<keyword evidence="6 7" id="KW-0472">Membrane</keyword>
<feature type="transmembrane region" description="Helical" evidence="7">
    <location>
        <begin position="12"/>
        <end position="30"/>
    </location>
</feature>